<reference evidence="2" key="2">
    <citation type="journal article" date="2019" name="Mol. Plant Microbe Interact.">
        <title>Genome sequence resources for four phytopathogenic fungi from the Colletotrichum orbiculare species complex.</title>
        <authorList>
            <person name="Gan P."/>
            <person name="Tsushima A."/>
            <person name="Narusaka M."/>
            <person name="Narusaka Y."/>
            <person name="Takano Y."/>
            <person name="Kubo Y."/>
            <person name="Shirasu K."/>
        </authorList>
    </citation>
    <scope>GENOME REANNOTATION</scope>
    <source>
        <strain evidence="2">104-T / ATCC 96160 / CBS 514.97 / LARS 414 / MAFF 240422</strain>
    </source>
</reference>
<evidence type="ECO:0000313" key="2">
    <source>
        <dbReference type="Proteomes" id="UP000014480"/>
    </source>
</evidence>
<comment type="caution">
    <text evidence="1">The sequence shown here is derived from an EMBL/GenBank/DDBJ whole genome shotgun (WGS) entry which is preliminary data.</text>
</comment>
<protein>
    <submittedName>
        <fullName evidence="1">Uncharacterized protein</fullName>
    </submittedName>
</protein>
<dbReference type="Proteomes" id="UP000014480">
    <property type="component" value="Unassembled WGS sequence"/>
</dbReference>
<proteinExistence type="predicted"/>
<keyword evidence="2" id="KW-1185">Reference proteome</keyword>
<accession>A0A484F9C6</accession>
<dbReference type="AlphaFoldDB" id="A0A484F9C6"/>
<reference evidence="2" key="1">
    <citation type="journal article" date="2013" name="New Phytol.">
        <title>Comparative genomic and transcriptomic analyses reveal the hemibiotrophic stage shift of Colletotrichum fungi.</title>
        <authorList>
            <person name="Gan P."/>
            <person name="Ikeda K."/>
            <person name="Irieda H."/>
            <person name="Narusaka M."/>
            <person name="O'Connell R.J."/>
            <person name="Narusaka Y."/>
            <person name="Takano Y."/>
            <person name="Kubo Y."/>
            <person name="Shirasu K."/>
        </authorList>
    </citation>
    <scope>NUCLEOTIDE SEQUENCE [LARGE SCALE GENOMIC DNA]</scope>
    <source>
        <strain evidence="2">104-T / ATCC 96160 / CBS 514.97 / LARS 414 / MAFF 240422</strain>
    </source>
</reference>
<sequence length="78" mass="8213">MVRCDRPLAVAAAADIVFSLSLFLLFNLTLCDGVIMGRSGAGAVVLLSYCSFVSASVEAVEEVYVVSLRTGLLVKISN</sequence>
<gene>
    <name evidence="1" type="ORF">Cob_v012203</name>
</gene>
<organism evidence="1 2">
    <name type="scientific">Colletotrichum orbiculare (strain 104-T / ATCC 96160 / CBS 514.97 / LARS 414 / MAFF 240422)</name>
    <name type="common">Cucumber anthracnose fungus</name>
    <name type="synonym">Colletotrichum lagenarium</name>
    <dbReference type="NCBI Taxonomy" id="1213857"/>
    <lineage>
        <taxon>Eukaryota</taxon>
        <taxon>Fungi</taxon>
        <taxon>Dikarya</taxon>
        <taxon>Ascomycota</taxon>
        <taxon>Pezizomycotina</taxon>
        <taxon>Sordariomycetes</taxon>
        <taxon>Hypocreomycetidae</taxon>
        <taxon>Glomerellales</taxon>
        <taxon>Glomerellaceae</taxon>
        <taxon>Colletotrichum</taxon>
        <taxon>Colletotrichum orbiculare species complex</taxon>
    </lineage>
</organism>
<evidence type="ECO:0000313" key="1">
    <source>
        <dbReference type="EMBL" id="TDZ14899.1"/>
    </source>
</evidence>
<name>A0A484F9C6_COLOR</name>
<dbReference type="EMBL" id="AMCV02000047">
    <property type="protein sequence ID" value="TDZ14899.1"/>
    <property type="molecule type" value="Genomic_DNA"/>
</dbReference>